<sequence length="350" mass="38054">MDKEQQAAEAEQEQQQPQHEPEAEEEEEPSEDESSEGGSEDSSSEGDDSAPEVSDEQDDEDSPDEDPFDKINVDFQFFDPKESDFHGLKALLHTYLDGQQYDSSPLVDTIIAQASVGTVVRTGEDEDPIAVMTVLNTQQHKQAGFMQQIRQCVLGKCKDAALKDKLAEAWDAPGTGLIINERLVNCPPQLAPPLVQALFDEVGWATEDEPQDVCDYYKFKQYLLLTRVYSDPLAGQPAAAAAAAAAGPSAGKPPAGPKSKKQQQQPQQQAKKQKGEHPAQQPGTPHIVYVRPEDEFFHAQAAAAFTFPVEGRAVGKDELQPLRLVLLLPASKVPAARKALDAVVGNMAAQ</sequence>
<dbReference type="AlphaFoldDB" id="A0A383VH97"/>
<organism evidence="3 4">
    <name type="scientific">Tetradesmus obliquus</name>
    <name type="common">Green alga</name>
    <name type="synonym">Acutodesmus obliquus</name>
    <dbReference type="NCBI Taxonomy" id="3088"/>
    <lineage>
        <taxon>Eukaryota</taxon>
        <taxon>Viridiplantae</taxon>
        <taxon>Chlorophyta</taxon>
        <taxon>core chlorophytes</taxon>
        <taxon>Chlorophyceae</taxon>
        <taxon>CS clade</taxon>
        <taxon>Sphaeropleales</taxon>
        <taxon>Scenedesmaceae</taxon>
        <taxon>Tetradesmus</taxon>
    </lineage>
</organism>
<feature type="compositionally biased region" description="Low complexity" evidence="2">
    <location>
        <begin position="7"/>
        <end position="18"/>
    </location>
</feature>
<dbReference type="Proteomes" id="UP000256970">
    <property type="component" value="Unassembled WGS sequence"/>
</dbReference>
<evidence type="ECO:0008006" key="5">
    <source>
        <dbReference type="Google" id="ProtNLM"/>
    </source>
</evidence>
<dbReference type="PANTHER" id="PTHR13261:SF0">
    <property type="entry name" value="BRCA2 AND CDKN1A-INTERACTING PROTEIN"/>
    <property type="match status" value="1"/>
</dbReference>
<name>A0A383VH97_TETOB</name>
<dbReference type="PANTHER" id="PTHR13261">
    <property type="entry name" value="BRCA2 AND CDKN1A INTERACTING PROTEIN"/>
    <property type="match status" value="1"/>
</dbReference>
<proteinExistence type="inferred from homology"/>
<evidence type="ECO:0000313" key="4">
    <source>
        <dbReference type="Proteomes" id="UP000256970"/>
    </source>
</evidence>
<evidence type="ECO:0000256" key="1">
    <source>
        <dbReference type="ARBA" id="ARBA00006781"/>
    </source>
</evidence>
<evidence type="ECO:0000313" key="3">
    <source>
        <dbReference type="EMBL" id="SZX64054.1"/>
    </source>
</evidence>
<dbReference type="GO" id="GO:0005634">
    <property type="term" value="C:nucleus"/>
    <property type="evidence" value="ECO:0007669"/>
    <property type="project" value="TreeGrafter"/>
</dbReference>
<feature type="region of interest" description="Disordered" evidence="2">
    <location>
        <begin position="245"/>
        <end position="285"/>
    </location>
</feature>
<evidence type="ECO:0000256" key="2">
    <source>
        <dbReference type="SAM" id="MobiDB-lite"/>
    </source>
</evidence>
<dbReference type="EMBL" id="FNXT01000364">
    <property type="protein sequence ID" value="SZX64054.1"/>
    <property type="molecule type" value="Genomic_DNA"/>
</dbReference>
<keyword evidence="4" id="KW-1185">Reference proteome</keyword>
<dbReference type="PIRSF" id="PIRSF028983">
    <property type="entry name" value="BCP1"/>
    <property type="match status" value="1"/>
</dbReference>
<dbReference type="InterPro" id="IPR025602">
    <property type="entry name" value="BCP1_family"/>
</dbReference>
<comment type="similarity">
    <text evidence="1">Belongs to the BCP1 family.</text>
</comment>
<dbReference type="STRING" id="3088.A0A383VH97"/>
<feature type="region of interest" description="Disordered" evidence="2">
    <location>
        <begin position="1"/>
        <end position="71"/>
    </location>
</feature>
<accession>A0A383VH97</accession>
<protein>
    <recommendedName>
        <fullName evidence="5">Protein BCCIP homolog</fullName>
    </recommendedName>
</protein>
<gene>
    <name evidence="3" type="ORF">BQ4739_LOCUS4581</name>
</gene>
<reference evidence="3 4" key="1">
    <citation type="submission" date="2016-10" db="EMBL/GenBank/DDBJ databases">
        <authorList>
            <person name="Cai Z."/>
        </authorList>
    </citation>
    <scope>NUCLEOTIDE SEQUENCE [LARGE SCALE GENOMIC DNA]</scope>
</reference>
<dbReference type="Pfam" id="PF13862">
    <property type="entry name" value="BCCIP"/>
    <property type="match status" value="1"/>
</dbReference>
<feature type="compositionally biased region" description="Acidic residues" evidence="2">
    <location>
        <begin position="22"/>
        <end position="67"/>
    </location>
</feature>